<dbReference type="OrthoDB" id="2037472at2"/>
<protein>
    <submittedName>
        <fullName evidence="3">Flp pilus assembly protein CpaB</fullName>
    </submittedName>
</protein>
<evidence type="ECO:0000313" key="3">
    <source>
        <dbReference type="EMBL" id="KXU83244.1"/>
    </source>
</evidence>
<sequence>MSKIIKLAVLLVGALLVAVIVRFVVQTATAQHVQAPTMKRVRVAAADLPAGLLLREADLTWKDTPAASVPAGAVIDGDPATAAGAPNTPNAPNAPNTVELKGALLRQAVSAGQAVLSDEVILPGAPGFLAATLKPGMRAVSVAIDDVSGNAGLIEPGDYVDLLLTQQMSNRTDEPVLAVASETIVQHVRVLAVGSVIQRPKADGTAPDSGNRARTVTLEVSPERAEVVSVAARLGSLSLALRSFAVASRDAGAESADAASAPPKPVWAGDISRAVRELPRPASNKPQSAIAGHNVMVYRGSQKNLAEDSTVPLAAGGRVPPLPTQPMPQ</sequence>
<dbReference type="RefSeq" id="WP_062135325.1">
    <property type="nucleotide sequence ID" value="NZ_LRBG01000038.1"/>
</dbReference>
<organism evidence="3 4">
    <name type="scientific">Paraburkholderia monticola</name>
    <dbReference type="NCBI Taxonomy" id="1399968"/>
    <lineage>
        <taxon>Bacteria</taxon>
        <taxon>Pseudomonadati</taxon>
        <taxon>Pseudomonadota</taxon>
        <taxon>Betaproteobacteria</taxon>
        <taxon>Burkholderiales</taxon>
        <taxon>Burkholderiaceae</taxon>
        <taxon>Paraburkholderia</taxon>
    </lineage>
</organism>
<proteinExistence type="predicted"/>
<dbReference type="SMART" id="SM00858">
    <property type="entry name" value="SAF"/>
    <property type="match status" value="1"/>
</dbReference>
<dbReference type="InterPro" id="IPR017592">
    <property type="entry name" value="Pilus_assmbl_Flp-typ_CpaB"/>
</dbReference>
<evidence type="ECO:0000256" key="1">
    <source>
        <dbReference type="SAM" id="MobiDB-lite"/>
    </source>
</evidence>
<gene>
    <name evidence="3" type="ORF">CI15_29505</name>
</gene>
<dbReference type="CDD" id="cd11614">
    <property type="entry name" value="SAF_CpaB_FlgA_like"/>
    <property type="match status" value="1"/>
</dbReference>
<dbReference type="STRING" id="1399968.CI15_29505"/>
<dbReference type="EMBL" id="LRBG01000038">
    <property type="protein sequence ID" value="KXU83244.1"/>
    <property type="molecule type" value="Genomic_DNA"/>
</dbReference>
<dbReference type="Pfam" id="PF08666">
    <property type="entry name" value="SAF"/>
    <property type="match status" value="1"/>
</dbReference>
<dbReference type="InterPro" id="IPR031571">
    <property type="entry name" value="RcpC_dom"/>
</dbReference>
<feature type="domain" description="SAF" evidence="2">
    <location>
        <begin position="39"/>
        <end position="121"/>
    </location>
</feature>
<dbReference type="Proteomes" id="UP000075613">
    <property type="component" value="Unassembled WGS sequence"/>
</dbReference>
<comment type="caution">
    <text evidence="3">The sequence shown here is derived from an EMBL/GenBank/DDBJ whole genome shotgun (WGS) entry which is preliminary data.</text>
</comment>
<dbReference type="AlphaFoldDB" id="A0A149PDY4"/>
<evidence type="ECO:0000313" key="4">
    <source>
        <dbReference type="Proteomes" id="UP000075613"/>
    </source>
</evidence>
<dbReference type="NCBIfam" id="TIGR03177">
    <property type="entry name" value="pilus_cpaB"/>
    <property type="match status" value="1"/>
</dbReference>
<name>A0A149PDY4_9BURK</name>
<accession>A0A149PDY4</accession>
<feature type="compositionally biased region" description="Pro residues" evidence="1">
    <location>
        <begin position="320"/>
        <end position="329"/>
    </location>
</feature>
<dbReference type="Pfam" id="PF16976">
    <property type="entry name" value="RcpC"/>
    <property type="match status" value="1"/>
</dbReference>
<evidence type="ECO:0000259" key="2">
    <source>
        <dbReference type="SMART" id="SM00858"/>
    </source>
</evidence>
<reference evidence="3 4" key="1">
    <citation type="journal article" date="2015" name="Int. J. Syst. Evol. Microbiol.">
        <title>Burkholderia monticola sp. nov., isolated from mountain soil.</title>
        <authorList>
            <person name="Baek I."/>
            <person name="Seo B."/>
            <person name="Lee I."/>
            <person name="Yi H."/>
            <person name="Chun J."/>
        </authorList>
    </citation>
    <scope>NUCLEOTIDE SEQUENCE [LARGE SCALE GENOMIC DNA]</scope>
    <source>
        <strain evidence="3 4">JC2948</strain>
    </source>
</reference>
<feature type="region of interest" description="Disordered" evidence="1">
    <location>
        <begin position="308"/>
        <end position="329"/>
    </location>
</feature>
<keyword evidence="4" id="KW-1185">Reference proteome</keyword>
<dbReference type="InterPro" id="IPR013974">
    <property type="entry name" value="SAF"/>
</dbReference>